<feature type="compositionally biased region" description="Polar residues" evidence="1">
    <location>
        <begin position="127"/>
        <end position="142"/>
    </location>
</feature>
<feature type="region of interest" description="Disordered" evidence="1">
    <location>
        <begin position="100"/>
        <end position="142"/>
    </location>
</feature>
<feature type="compositionally biased region" description="Basic and acidic residues" evidence="1">
    <location>
        <begin position="116"/>
        <end position="126"/>
    </location>
</feature>
<evidence type="ECO:0000313" key="3">
    <source>
        <dbReference type="Proteomes" id="UP001162131"/>
    </source>
</evidence>
<keyword evidence="3" id="KW-1185">Reference proteome</keyword>
<dbReference type="EMBL" id="CAJZBQ010000020">
    <property type="protein sequence ID" value="CAG9318041.1"/>
    <property type="molecule type" value="Genomic_DNA"/>
</dbReference>
<reference evidence="2" key="1">
    <citation type="submission" date="2021-09" db="EMBL/GenBank/DDBJ databases">
        <authorList>
            <consortium name="AG Swart"/>
            <person name="Singh M."/>
            <person name="Singh A."/>
            <person name="Seah K."/>
            <person name="Emmerich C."/>
        </authorList>
    </citation>
    <scope>NUCLEOTIDE SEQUENCE</scope>
    <source>
        <strain evidence="2">ATCC30299</strain>
    </source>
</reference>
<protein>
    <submittedName>
        <fullName evidence="2">Uncharacterized protein</fullName>
    </submittedName>
</protein>
<accession>A0AAU9JBE5</accession>
<dbReference type="Proteomes" id="UP001162131">
    <property type="component" value="Unassembled WGS sequence"/>
</dbReference>
<gene>
    <name evidence="2" type="ORF">BSTOLATCC_MIC20525</name>
</gene>
<organism evidence="2 3">
    <name type="scientific">Blepharisma stoltei</name>
    <dbReference type="NCBI Taxonomy" id="1481888"/>
    <lineage>
        <taxon>Eukaryota</taxon>
        <taxon>Sar</taxon>
        <taxon>Alveolata</taxon>
        <taxon>Ciliophora</taxon>
        <taxon>Postciliodesmatophora</taxon>
        <taxon>Heterotrichea</taxon>
        <taxon>Heterotrichida</taxon>
        <taxon>Blepharismidae</taxon>
        <taxon>Blepharisma</taxon>
    </lineage>
</organism>
<proteinExistence type="predicted"/>
<evidence type="ECO:0000256" key="1">
    <source>
        <dbReference type="SAM" id="MobiDB-lite"/>
    </source>
</evidence>
<evidence type="ECO:0000313" key="2">
    <source>
        <dbReference type="EMBL" id="CAG9318041.1"/>
    </source>
</evidence>
<sequence>MFRCLRGFSYKNCSIANGNIMETPPNHSNNKISSISTNHVEFDYLLEESPSPQEYLSSQTIATQCSLQNPPQVNTSHLIATQKPLNRRLNRIKNISSVFDSTKNSKKSSKFSTNENRSKKIIDREQSTTPSPMQSSLRVSPIKRSSSPLERIIGISSPERSHNLSCPRASFLPPISLKKQAPSLKTQLQARVSNIMEAQSLASKRPYNNSPRFFDWQNCLVNFLKKNKKRNLSYEMTVLN</sequence>
<dbReference type="AlphaFoldDB" id="A0AAU9JBE5"/>
<comment type="caution">
    <text evidence="2">The sequence shown here is derived from an EMBL/GenBank/DDBJ whole genome shotgun (WGS) entry which is preliminary data.</text>
</comment>
<name>A0AAU9JBE5_9CILI</name>